<sequence>MTDDALRATARDLATRSLEAGDDTGWFEELYAAARDGRAVVPWADLAPFPGLVERARPGSGRAVVVGCGLGDDAEFLASLGWSVTAFDVSPTAVAAARERFPDSKVDYLAADLLDLPSVWSFDLVVEVFTVQVLTGGARERAIAAVAGLVASGGTLQVLARHREDDGDPGRMPWPLTRAEMASFAAHGLTAVTVEDYLDGEEPPVRRWYGEFTRPS</sequence>
<evidence type="ECO:0000256" key="3">
    <source>
        <dbReference type="ARBA" id="ARBA00022691"/>
    </source>
</evidence>
<dbReference type="RefSeq" id="WP_285664231.1">
    <property type="nucleotide sequence ID" value="NZ_BSTX01000002.1"/>
</dbReference>
<reference evidence="5" key="1">
    <citation type="submission" date="2023-03" db="EMBL/GenBank/DDBJ databases">
        <title>Actinorhabdospora filicis NBRC 111898.</title>
        <authorList>
            <person name="Ichikawa N."/>
            <person name="Sato H."/>
            <person name="Tonouchi N."/>
        </authorList>
    </citation>
    <scope>NUCLEOTIDE SEQUENCE</scope>
    <source>
        <strain evidence="5">NBRC 111898</strain>
    </source>
</reference>
<evidence type="ECO:0000259" key="4">
    <source>
        <dbReference type="Pfam" id="PF13649"/>
    </source>
</evidence>
<dbReference type="PANTHER" id="PTHR43464">
    <property type="entry name" value="METHYLTRANSFERASE"/>
    <property type="match status" value="1"/>
</dbReference>
<keyword evidence="6" id="KW-1185">Reference proteome</keyword>
<dbReference type="CDD" id="cd02440">
    <property type="entry name" value="AdoMet_MTases"/>
    <property type="match status" value="1"/>
</dbReference>
<dbReference type="InterPro" id="IPR041698">
    <property type="entry name" value="Methyltransf_25"/>
</dbReference>
<comment type="caution">
    <text evidence="5">The sequence shown here is derived from an EMBL/GenBank/DDBJ whole genome shotgun (WGS) entry which is preliminary data.</text>
</comment>
<evidence type="ECO:0000313" key="6">
    <source>
        <dbReference type="Proteomes" id="UP001165079"/>
    </source>
</evidence>
<name>A0A9W6SQY1_9ACTN</name>
<protein>
    <submittedName>
        <fullName evidence="5">Methyltransferase type 12</fullName>
    </submittedName>
</protein>
<proteinExistence type="predicted"/>
<dbReference type="GO" id="GO:0032259">
    <property type="term" value="P:methylation"/>
    <property type="evidence" value="ECO:0007669"/>
    <property type="project" value="UniProtKB-KW"/>
</dbReference>
<evidence type="ECO:0000313" key="5">
    <source>
        <dbReference type="EMBL" id="GLZ79106.1"/>
    </source>
</evidence>
<evidence type="ECO:0000256" key="2">
    <source>
        <dbReference type="ARBA" id="ARBA00022679"/>
    </source>
</evidence>
<dbReference type="GO" id="GO:0008168">
    <property type="term" value="F:methyltransferase activity"/>
    <property type="evidence" value="ECO:0007669"/>
    <property type="project" value="UniProtKB-KW"/>
</dbReference>
<evidence type="ECO:0000256" key="1">
    <source>
        <dbReference type="ARBA" id="ARBA00022603"/>
    </source>
</evidence>
<dbReference type="PANTHER" id="PTHR43464:SF19">
    <property type="entry name" value="UBIQUINONE BIOSYNTHESIS O-METHYLTRANSFERASE, MITOCHONDRIAL"/>
    <property type="match status" value="1"/>
</dbReference>
<accession>A0A9W6SQY1</accession>
<keyword evidence="3" id="KW-0949">S-adenosyl-L-methionine</keyword>
<dbReference type="Gene3D" id="3.40.50.150">
    <property type="entry name" value="Vaccinia Virus protein VP39"/>
    <property type="match status" value="1"/>
</dbReference>
<organism evidence="5 6">
    <name type="scientific">Actinorhabdospora filicis</name>
    <dbReference type="NCBI Taxonomy" id="1785913"/>
    <lineage>
        <taxon>Bacteria</taxon>
        <taxon>Bacillati</taxon>
        <taxon>Actinomycetota</taxon>
        <taxon>Actinomycetes</taxon>
        <taxon>Micromonosporales</taxon>
        <taxon>Micromonosporaceae</taxon>
        <taxon>Actinorhabdospora</taxon>
    </lineage>
</organism>
<feature type="domain" description="Methyltransferase" evidence="4">
    <location>
        <begin position="66"/>
        <end position="154"/>
    </location>
</feature>
<keyword evidence="1 5" id="KW-0489">Methyltransferase</keyword>
<gene>
    <name evidence="5" type="ORF">Afil01_39130</name>
</gene>
<dbReference type="Proteomes" id="UP001165079">
    <property type="component" value="Unassembled WGS sequence"/>
</dbReference>
<keyword evidence="2" id="KW-0808">Transferase</keyword>
<dbReference type="EMBL" id="BSTX01000002">
    <property type="protein sequence ID" value="GLZ79106.1"/>
    <property type="molecule type" value="Genomic_DNA"/>
</dbReference>
<dbReference type="Pfam" id="PF13649">
    <property type="entry name" value="Methyltransf_25"/>
    <property type="match status" value="1"/>
</dbReference>
<dbReference type="AlphaFoldDB" id="A0A9W6SQY1"/>
<dbReference type="SUPFAM" id="SSF53335">
    <property type="entry name" value="S-adenosyl-L-methionine-dependent methyltransferases"/>
    <property type="match status" value="1"/>
</dbReference>
<dbReference type="InterPro" id="IPR029063">
    <property type="entry name" value="SAM-dependent_MTases_sf"/>
</dbReference>